<keyword evidence="1" id="KW-0808">Transferase</keyword>
<sequence length="449" mass="47409">MSKFIVRGGKRLTGTVKVSGAKNSVLPIIAASLLGQEGESIISDAPPLDDVMTINKVLESLGAGITYRDEVIRVNAQNLTSSEAPYEWVSKMRASFLVMGPLLARLGETRISMPGGCAIGTRPIDQHLKGFEAMGAKVTLGEGYVEAKSDGRLRGAKIYLDFASVGATENIMMAATMAIGTTTIENAAKEPEIVDLANYLNAMGAVVRGAGTDTIRIEGVDKLVGAPHTVIPDRIEAGTYMVAAAITGGDVYVEGAIADHLGPVVAKMEEMGVTVIPDENGIRVIADKPLRAVDIKTLPYPGFPTDMQSQMMALLLSSTGTSVVTETVFENRFMHVDQFRLMNAEIKVEGRSSFVSGETKFVGAKVTATDLRAGAALICAGLVAEGTTEVGGTHHIDRGYVNLTEKLVGLGADIWRVSMPEPAASTEAVTTEAPARAEAPAFNVQPTWA</sequence>
<proteinExistence type="predicted"/>
<evidence type="ECO:0000313" key="2">
    <source>
        <dbReference type="Proteomes" id="UP001380953"/>
    </source>
</evidence>
<comment type="caution">
    <text evidence="1">The sequence shown here is derived from an EMBL/GenBank/DDBJ whole genome shotgun (WGS) entry which is preliminary data.</text>
</comment>
<keyword evidence="2" id="KW-1185">Reference proteome</keyword>
<dbReference type="EMBL" id="JBBKAR010000003">
    <property type="protein sequence ID" value="MEJ8302673.1"/>
    <property type="molecule type" value="Genomic_DNA"/>
</dbReference>
<evidence type="ECO:0000313" key="1">
    <source>
        <dbReference type="EMBL" id="MEJ8302673.1"/>
    </source>
</evidence>
<dbReference type="Proteomes" id="UP001380953">
    <property type="component" value="Unassembled WGS sequence"/>
</dbReference>
<reference evidence="1" key="1">
    <citation type="submission" date="2024-03" db="EMBL/GenBank/DDBJ databases">
        <title>Whole genome sequecning of epiphytes from Marcgravia umbellata leaves.</title>
        <authorList>
            <person name="Kumar G."/>
            <person name="Savka M.A."/>
        </authorList>
    </citation>
    <scope>NUCLEOTIDE SEQUENCE</scope>
    <source>
        <strain evidence="1">RIT_BL5</strain>
    </source>
</reference>
<name>A0ACC6P776_9BACL</name>
<gene>
    <name evidence="1" type="primary">murA</name>
    <name evidence="1" type="ORF">WKI47_01950</name>
</gene>
<dbReference type="EC" id="2.5.1.7" evidence="1"/>
<organism evidence="1 2">
    <name type="scientific">Saccharibacillus sacchari</name>
    <dbReference type="NCBI Taxonomy" id="456493"/>
    <lineage>
        <taxon>Bacteria</taxon>
        <taxon>Bacillati</taxon>
        <taxon>Bacillota</taxon>
        <taxon>Bacilli</taxon>
        <taxon>Bacillales</taxon>
        <taxon>Paenibacillaceae</taxon>
        <taxon>Saccharibacillus</taxon>
    </lineage>
</organism>
<accession>A0ACC6P776</accession>
<protein>
    <submittedName>
        <fullName evidence="1">UDP-N-acetylglucosamine 1-carboxyvinyltransferase</fullName>
        <ecNumber evidence="1">2.5.1.7</ecNumber>
    </submittedName>
</protein>